<reference evidence="5 6" key="1">
    <citation type="submission" date="2020-04" db="EMBL/GenBank/DDBJ databases">
        <authorList>
            <person name="Alioto T."/>
            <person name="Alioto T."/>
            <person name="Gomez Garrido J."/>
        </authorList>
    </citation>
    <scope>NUCLEOTIDE SEQUENCE [LARGE SCALE GENOMIC DNA]</scope>
</reference>
<evidence type="ECO:0000259" key="3">
    <source>
        <dbReference type="PROSITE" id="PS50836"/>
    </source>
</evidence>
<evidence type="ECO:0000259" key="4">
    <source>
        <dbReference type="PROSITE" id="PS51549"/>
    </source>
</evidence>
<keyword evidence="6" id="KW-1185">Reference proteome</keyword>
<feature type="domain" description="DM13" evidence="4">
    <location>
        <begin position="32"/>
        <end position="139"/>
    </location>
</feature>
<dbReference type="Proteomes" id="UP000494165">
    <property type="component" value="Unassembled WGS sequence"/>
</dbReference>
<dbReference type="PROSITE" id="PS51549">
    <property type="entry name" value="DM13"/>
    <property type="match status" value="2"/>
</dbReference>
<feature type="chain" id="PRO_5035872000" description="DOMON domain-containing protein" evidence="2">
    <location>
        <begin position="24"/>
        <end position="678"/>
    </location>
</feature>
<dbReference type="SMART" id="SM00686">
    <property type="entry name" value="DM13"/>
    <property type="match status" value="2"/>
</dbReference>
<feature type="signal peptide" evidence="2">
    <location>
        <begin position="1"/>
        <end position="23"/>
    </location>
</feature>
<dbReference type="SMART" id="SM00664">
    <property type="entry name" value="DoH"/>
    <property type="match status" value="1"/>
</dbReference>
<keyword evidence="2" id="KW-0732">Signal</keyword>
<feature type="domain" description="DOMON" evidence="3">
    <location>
        <begin position="282"/>
        <end position="417"/>
    </location>
</feature>
<dbReference type="Pfam" id="PF03351">
    <property type="entry name" value="DOMON"/>
    <property type="match status" value="1"/>
</dbReference>
<evidence type="ECO:0000256" key="1">
    <source>
        <dbReference type="ARBA" id="ARBA00022737"/>
    </source>
</evidence>
<comment type="caution">
    <text evidence="5">The sequence shown here is derived from an EMBL/GenBank/DDBJ whole genome shotgun (WGS) entry which is preliminary data.</text>
</comment>
<dbReference type="OrthoDB" id="2448405at2759"/>
<dbReference type="EMBL" id="CADEPI010000237">
    <property type="protein sequence ID" value="CAB3381569.1"/>
    <property type="molecule type" value="Genomic_DNA"/>
</dbReference>
<accession>A0A8S1DTT5</accession>
<protein>
    <recommendedName>
        <fullName evidence="7">DOMON domain-containing protein</fullName>
    </recommendedName>
</protein>
<evidence type="ECO:0000313" key="5">
    <source>
        <dbReference type="EMBL" id="CAB3381569.1"/>
    </source>
</evidence>
<keyword evidence="1" id="KW-0677">Repeat</keyword>
<sequence length="678" mass="75898">MRLLNGLTHLAFTTLIFNIGVESAEDEKDYRGKFIGKLNTYDNQVSGDVYAVDQYTFLIAKFTYDGTGSDTFFWSGAASRPGPEGFIVPDEHGTTNVLSRYHNKDITINLPDRKKLTEIKWLSVYDISTQKAYGDVYIPEEFEPPKTQRISRFSKTSRGVSSDSIEIIDSKTIKIKGFSYDGSGKETYFWVGLGPQPSSKGNKVPDDKGYLDRLRKYDDETVILQLPGDLNIFQVDWLSVYDLETKQSFGSVIIPDNLNVPPSLVIVIPHKSSLPNCAQLHKDFQVNWEVFGPQITFELVGQIPKDYYMAFGFSGSTEKSQMIGADVTIAYIDGARGVAIDYNITAKSPCTKVLGRHKGVCKDLVVGGTDDIQFHTYSSTDGITSLTYRRSLISSDHGDQTFPGEETGPIYIIWALGRVDESKEPSFHDIYPKADVKLELGRKEAKKECFDFTRTNAAAVPPWRIDRISERTLRTFHATVGPSGGKKGYQGIARRTTTGLAWYINGFLIPELTMKRGLTYIFKVKGGNNPHSAEFYHPLIITDEPTGGYDRLTDDAQKTVRVLAGVEFSRRGQPRPTAAGPLCLAQHSDARDRRLDDDFSDFKRFNRTLVYKCDEGDAASLEVTPNSSWPDVVYYNSFTHPNMGWKIHIIDSFAKSGARQLAPVAILLAIVTITFRLY</sequence>
<dbReference type="CDD" id="cd09631">
    <property type="entry name" value="DOMON_DOH"/>
    <property type="match status" value="1"/>
</dbReference>
<gene>
    <name evidence="5" type="ORF">CLODIP_2_CD09661</name>
</gene>
<dbReference type="InterPro" id="IPR052126">
    <property type="entry name" value="Spindle_Org/Thrombomodulin"/>
</dbReference>
<dbReference type="InterPro" id="IPR005018">
    <property type="entry name" value="DOMON_domain"/>
</dbReference>
<evidence type="ECO:0000313" key="6">
    <source>
        <dbReference type="Proteomes" id="UP000494165"/>
    </source>
</evidence>
<dbReference type="PROSITE" id="PS50836">
    <property type="entry name" value="DOMON"/>
    <property type="match status" value="1"/>
</dbReference>
<proteinExistence type="predicted"/>
<dbReference type="PANTHER" id="PTHR24036">
    <property type="entry name" value="SKELETOR-RELATED"/>
    <property type="match status" value="1"/>
</dbReference>
<organism evidence="5 6">
    <name type="scientific">Cloeon dipterum</name>
    <dbReference type="NCBI Taxonomy" id="197152"/>
    <lineage>
        <taxon>Eukaryota</taxon>
        <taxon>Metazoa</taxon>
        <taxon>Ecdysozoa</taxon>
        <taxon>Arthropoda</taxon>
        <taxon>Hexapoda</taxon>
        <taxon>Insecta</taxon>
        <taxon>Pterygota</taxon>
        <taxon>Palaeoptera</taxon>
        <taxon>Ephemeroptera</taxon>
        <taxon>Pisciforma</taxon>
        <taxon>Baetidae</taxon>
        <taxon>Cloeon</taxon>
    </lineage>
</organism>
<evidence type="ECO:0000256" key="2">
    <source>
        <dbReference type="SAM" id="SignalP"/>
    </source>
</evidence>
<dbReference type="InterPro" id="IPR019545">
    <property type="entry name" value="DM13_domain"/>
</dbReference>
<name>A0A8S1DTT5_9INSE</name>
<feature type="domain" description="DM13" evidence="4">
    <location>
        <begin position="151"/>
        <end position="255"/>
    </location>
</feature>
<dbReference type="Pfam" id="PF10517">
    <property type="entry name" value="DM13"/>
    <property type="match status" value="2"/>
</dbReference>
<dbReference type="AlphaFoldDB" id="A0A8S1DTT5"/>
<evidence type="ECO:0008006" key="7">
    <source>
        <dbReference type="Google" id="ProtNLM"/>
    </source>
</evidence>
<dbReference type="InterPro" id="IPR045266">
    <property type="entry name" value="DOH_DOMON"/>
</dbReference>
<dbReference type="PANTHER" id="PTHR24036:SF16">
    <property type="entry name" value="KNICKKOPF"/>
    <property type="match status" value="1"/>
</dbReference>